<evidence type="ECO:0000313" key="2">
    <source>
        <dbReference type="RefSeq" id="XP_010254726.1"/>
    </source>
</evidence>
<accession>A0A1U7ZN48</accession>
<keyword evidence="1" id="KW-1185">Reference proteome</keyword>
<dbReference type="GO" id="GO:0061630">
    <property type="term" value="F:ubiquitin protein ligase activity"/>
    <property type="evidence" value="ECO:0000318"/>
    <property type="project" value="GO_Central"/>
</dbReference>
<dbReference type="GO" id="GO:0000209">
    <property type="term" value="P:protein polyubiquitination"/>
    <property type="evidence" value="ECO:0000318"/>
    <property type="project" value="GO_Central"/>
</dbReference>
<reference evidence="2" key="1">
    <citation type="submission" date="2025-08" db="UniProtKB">
        <authorList>
            <consortium name="RefSeq"/>
        </authorList>
    </citation>
    <scope>IDENTIFICATION</scope>
</reference>
<dbReference type="Pfam" id="PF09814">
    <property type="entry name" value="HECT_2"/>
    <property type="match status" value="2"/>
</dbReference>
<dbReference type="GO" id="GO:0000151">
    <property type="term" value="C:ubiquitin ligase complex"/>
    <property type="evidence" value="ECO:0000318"/>
    <property type="project" value="GO_Central"/>
</dbReference>
<organism evidence="1 2">
    <name type="scientific">Nelumbo nucifera</name>
    <name type="common">Sacred lotus</name>
    <dbReference type="NCBI Taxonomy" id="4432"/>
    <lineage>
        <taxon>Eukaryota</taxon>
        <taxon>Viridiplantae</taxon>
        <taxon>Streptophyta</taxon>
        <taxon>Embryophyta</taxon>
        <taxon>Tracheophyta</taxon>
        <taxon>Spermatophyta</taxon>
        <taxon>Magnoliopsida</taxon>
        <taxon>Proteales</taxon>
        <taxon>Nelumbonaceae</taxon>
        <taxon>Nelumbo</taxon>
    </lineage>
</organism>
<dbReference type="GO" id="GO:0031624">
    <property type="term" value="F:ubiquitin conjugating enzyme binding"/>
    <property type="evidence" value="ECO:0000318"/>
    <property type="project" value="GO_Central"/>
</dbReference>
<dbReference type="GO" id="GO:0005634">
    <property type="term" value="C:nucleus"/>
    <property type="evidence" value="ECO:0000318"/>
    <property type="project" value="GO_Central"/>
</dbReference>
<dbReference type="GeneID" id="104595621"/>
<dbReference type="GO" id="GO:0005829">
    <property type="term" value="C:cytosol"/>
    <property type="evidence" value="ECO:0000318"/>
    <property type="project" value="GO_Central"/>
</dbReference>
<evidence type="ECO:0000313" key="1">
    <source>
        <dbReference type="Proteomes" id="UP000189703"/>
    </source>
</evidence>
<dbReference type="RefSeq" id="XP_010254726.1">
    <property type="nucleotide sequence ID" value="XM_010256424.2"/>
</dbReference>
<dbReference type="STRING" id="4432.A0A1U7ZN48"/>
<dbReference type="AlphaFoldDB" id="A0A1U7ZN48"/>
<dbReference type="Proteomes" id="UP000189703">
    <property type="component" value="Unplaced"/>
</dbReference>
<dbReference type="InterPro" id="IPR019193">
    <property type="entry name" value="UBQ-conj_enz_E2-bd_prot"/>
</dbReference>
<dbReference type="eggNOG" id="ENOG502QQX9">
    <property type="taxonomic scope" value="Eukaryota"/>
</dbReference>
<dbReference type="FunCoup" id="A0A1U7ZN48">
    <property type="interactions" value="1965"/>
</dbReference>
<dbReference type="OrthoDB" id="781818at2759"/>
<name>A0A1U7ZN48_NELNU</name>
<dbReference type="GO" id="GO:0043161">
    <property type="term" value="P:proteasome-mediated ubiquitin-dependent protein catabolic process"/>
    <property type="evidence" value="ECO:0000318"/>
    <property type="project" value="GO_Central"/>
</dbReference>
<dbReference type="OMA" id="FGNCCCS"/>
<dbReference type="GO" id="GO:0006513">
    <property type="term" value="P:protein monoubiquitination"/>
    <property type="evidence" value="ECO:0000318"/>
    <property type="project" value="GO_Central"/>
</dbReference>
<proteinExistence type="predicted"/>
<dbReference type="GO" id="GO:0051865">
    <property type="term" value="P:protein autoubiquitination"/>
    <property type="evidence" value="ECO:0000318"/>
    <property type="project" value="GO_Central"/>
</dbReference>
<dbReference type="PANTHER" id="PTHR31531">
    <property type="entry name" value="E3 UBIQUITIN-PROTEIN LIGASE E3D FAMILY MEMBER"/>
    <property type="match status" value="1"/>
</dbReference>
<dbReference type="PANTHER" id="PTHR31531:SF2">
    <property type="entry name" value="E3 UBIQUITIN-PROTEIN LIGASE E3D"/>
    <property type="match status" value="1"/>
</dbReference>
<dbReference type="GO" id="GO:0030332">
    <property type="term" value="F:cyclin binding"/>
    <property type="evidence" value="ECO:0000318"/>
    <property type="project" value="GO_Central"/>
</dbReference>
<sequence>MDCEFRALENPRKWRFTWETQAHIPILRLFLFNPNIKPVSQCQNLKVSLNFEDFMLQVGWIEGINDGILNLSLTVPVPRVLVDLDSSVDFRATEDHIEVKLALLLPVDHPIVTSLISAQDFPDEGFVNESGLLDRLQPLSVDSDIKNLSSCGGVYFYCKNCSTQLTVRPLRFFVEMPSVNWREVADNWFGACCCSFGGASEKMVTKYANSYDCAEGTCLVDAASVVVCESDLAGLPFHKLKHGSEPDLIGEVDRAEALTDSCSIDCQSDQTSDINERLFCMSLVNKNCSANIEGGHAEKKKDSSALLGTSPTMSDGYVTSADELSAKNLGCYEHEGCSHNASVICSKFEAQESREHIGHLVNQMPLLNGYLGSGFMVRSSNISKDVKWIEFLCTQCSSLLGAYPCASNNDVPLDGGIRLFKCYISTGLPVGGSGDVFRKHTLQGMLVNQLLESAMDELSFRTLVRDLSSKLPVLCIVLLNPDAWCCTGHCLEMEGTVGPVSKIYLHPVVKVLFSECSDPSEVQTRMMEEWATKNQTDEVHMIAHQIKELVKFLKSAQDRFPPSCSSLQGLCLACLDR</sequence>
<gene>
    <name evidence="2" type="primary">LOC104595621</name>
</gene>
<protein>
    <submittedName>
        <fullName evidence="2">Uncharacterized protein LOC104595621</fullName>
    </submittedName>
</protein>
<dbReference type="KEGG" id="nnu:104595621"/>